<dbReference type="InterPro" id="IPR036397">
    <property type="entry name" value="RNaseH_sf"/>
</dbReference>
<dbReference type="EC" id="3.1.26.4" evidence="3"/>
<keyword evidence="4" id="KW-0540">Nuclease</keyword>
<dbReference type="GO" id="GO:0043137">
    <property type="term" value="P:DNA replication, removal of RNA primer"/>
    <property type="evidence" value="ECO:0007669"/>
    <property type="project" value="TreeGrafter"/>
</dbReference>
<dbReference type="GO" id="GO:0046872">
    <property type="term" value="F:metal ion binding"/>
    <property type="evidence" value="ECO:0007669"/>
    <property type="project" value="UniProtKB-KW"/>
</dbReference>
<keyword evidence="7" id="KW-0378">Hydrolase</keyword>
<evidence type="ECO:0000256" key="2">
    <source>
        <dbReference type="ARBA" id="ARBA00005300"/>
    </source>
</evidence>
<dbReference type="EMBL" id="KZ303495">
    <property type="protein sequence ID" value="PIA17298.1"/>
    <property type="molecule type" value="Genomic_DNA"/>
</dbReference>
<dbReference type="Gene3D" id="3.30.420.10">
    <property type="entry name" value="Ribonuclease H-like superfamily/Ribonuclease H"/>
    <property type="match status" value="1"/>
</dbReference>
<proteinExistence type="inferred from homology"/>
<keyword evidence="10" id="KW-1185">Reference proteome</keyword>
<dbReference type="AlphaFoldDB" id="A0A2G5BE56"/>
<dbReference type="InterPro" id="IPR002156">
    <property type="entry name" value="RNaseH_domain"/>
</dbReference>
<evidence type="ECO:0000256" key="5">
    <source>
        <dbReference type="ARBA" id="ARBA00022723"/>
    </source>
</evidence>
<evidence type="ECO:0000313" key="9">
    <source>
        <dbReference type="EMBL" id="PIA17298.1"/>
    </source>
</evidence>
<dbReference type="OrthoDB" id="245563at2759"/>
<accession>A0A2G5BE56</accession>
<keyword evidence="5" id="KW-0479">Metal-binding</keyword>
<evidence type="ECO:0000256" key="6">
    <source>
        <dbReference type="ARBA" id="ARBA00022759"/>
    </source>
</evidence>
<comment type="catalytic activity">
    <reaction evidence="1">
        <text>Endonucleolytic cleavage to 5'-phosphomonoester.</text>
        <dbReference type="EC" id="3.1.26.4"/>
    </reaction>
</comment>
<evidence type="ECO:0000259" key="8">
    <source>
        <dbReference type="PROSITE" id="PS50879"/>
    </source>
</evidence>
<dbReference type="PANTHER" id="PTHR10642">
    <property type="entry name" value="RIBONUCLEASE H1"/>
    <property type="match status" value="1"/>
</dbReference>
<keyword evidence="6" id="KW-0255">Endonuclease</keyword>
<dbReference type="CDD" id="cd09280">
    <property type="entry name" value="RNase_HI_eukaryote_like"/>
    <property type="match status" value="1"/>
</dbReference>
<sequence length="371" mass="40777">MQGVSDTHDLDDTWAFVYMRNVDIGRMPEQILQGVWCSLGVDREKVACSSAIGAYLAEFIVRKDYIDEFAALLSSVSTVSPLDVSLSISIDYAYSPIAPHRRVIPVSCAVPGPAMAALDRYAREALERRWAGIYHSSTQPGVRQLIRTSLAEYSLALPLLPNTPPRHNSANSSILQPLPASPTRPGSDIVHHRAPNHAILSKDHLAEIIPRRSSSKLVIYTDGAYLPDRRTAGVGAYFEGTDIAPIAERLSGHQSPARAEIHAMIMALEHILSVLRGRQSFIVNIREIWVCTDSQYAVDGVNLHREAWLQANWFTSKGRPVANRTAFQLLFGLIQQLADRGFIVFIHHLPAHAGIAGNEIADMLAKAGALL</sequence>
<dbReference type="Proteomes" id="UP000242474">
    <property type="component" value="Unassembled WGS sequence"/>
</dbReference>
<dbReference type="GO" id="GO:0003676">
    <property type="term" value="F:nucleic acid binding"/>
    <property type="evidence" value="ECO:0007669"/>
    <property type="project" value="InterPro"/>
</dbReference>
<comment type="similarity">
    <text evidence="2">Belongs to the RNase H family.</text>
</comment>
<feature type="domain" description="RNase H type-1" evidence="8">
    <location>
        <begin position="213"/>
        <end position="370"/>
    </location>
</feature>
<dbReference type="PROSITE" id="PS50879">
    <property type="entry name" value="RNASE_H_1"/>
    <property type="match status" value="1"/>
</dbReference>
<dbReference type="InterPro" id="IPR050092">
    <property type="entry name" value="RNase_H"/>
</dbReference>
<name>A0A2G5BE56_COERN</name>
<dbReference type="Pfam" id="PF00075">
    <property type="entry name" value="RNase_H"/>
    <property type="match status" value="1"/>
</dbReference>
<evidence type="ECO:0000256" key="3">
    <source>
        <dbReference type="ARBA" id="ARBA00012180"/>
    </source>
</evidence>
<evidence type="ECO:0000256" key="1">
    <source>
        <dbReference type="ARBA" id="ARBA00000077"/>
    </source>
</evidence>
<dbReference type="GO" id="GO:0004523">
    <property type="term" value="F:RNA-DNA hybrid ribonuclease activity"/>
    <property type="evidence" value="ECO:0007669"/>
    <property type="project" value="UniProtKB-EC"/>
</dbReference>
<protein>
    <recommendedName>
        <fullName evidence="3">ribonuclease H</fullName>
        <ecNumber evidence="3">3.1.26.4</ecNumber>
    </recommendedName>
</protein>
<dbReference type="STRING" id="763665.A0A2G5BE56"/>
<evidence type="ECO:0000313" key="10">
    <source>
        <dbReference type="Proteomes" id="UP000242474"/>
    </source>
</evidence>
<gene>
    <name evidence="9" type="ORF">COEREDRAFT_7649</name>
</gene>
<dbReference type="SUPFAM" id="SSF53098">
    <property type="entry name" value="Ribonuclease H-like"/>
    <property type="match status" value="1"/>
</dbReference>
<evidence type="ECO:0000256" key="7">
    <source>
        <dbReference type="ARBA" id="ARBA00022801"/>
    </source>
</evidence>
<dbReference type="PANTHER" id="PTHR10642:SF26">
    <property type="entry name" value="RIBONUCLEASE H1"/>
    <property type="match status" value="1"/>
</dbReference>
<dbReference type="InterPro" id="IPR012337">
    <property type="entry name" value="RNaseH-like_sf"/>
</dbReference>
<organism evidence="9 10">
    <name type="scientific">Coemansia reversa (strain ATCC 12441 / NRRL 1564)</name>
    <dbReference type="NCBI Taxonomy" id="763665"/>
    <lineage>
        <taxon>Eukaryota</taxon>
        <taxon>Fungi</taxon>
        <taxon>Fungi incertae sedis</taxon>
        <taxon>Zoopagomycota</taxon>
        <taxon>Kickxellomycotina</taxon>
        <taxon>Kickxellomycetes</taxon>
        <taxon>Kickxellales</taxon>
        <taxon>Kickxellaceae</taxon>
        <taxon>Coemansia</taxon>
    </lineage>
</organism>
<evidence type="ECO:0000256" key="4">
    <source>
        <dbReference type="ARBA" id="ARBA00022722"/>
    </source>
</evidence>
<reference evidence="9 10" key="1">
    <citation type="journal article" date="2015" name="Genome Biol. Evol.">
        <title>Phylogenomic analyses indicate that early fungi evolved digesting cell walls of algal ancestors of land plants.</title>
        <authorList>
            <person name="Chang Y."/>
            <person name="Wang S."/>
            <person name="Sekimoto S."/>
            <person name="Aerts A.L."/>
            <person name="Choi C."/>
            <person name="Clum A."/>
            <person name="LaButti K.M."/>
            <person name="Lindquist E.A."/>
            <person name="Yee Ngan C."/>
            <person name="Ohm R.A."/>
            <person name="Salamov A.A."/>
            <person name="Grigoriev I.V."/>
            <person name="Spatafora J.W."/>
            <person name="Berbee M.L."/>
        </authorList>
    </citation>
    <scope>NUCLEOTIDE SEQUENCE [LARGE SCALE GENOMIC DNA]</scope>
    <source>
        <strain evidence="9 10">NRRL 1564</strain>
    </source>
</reference>